<accession>A0ABU8NM71</accession>
<gene>
    <name evidence="1" type="ORF">WAE58_07745</name>
</gene>
<dbReference type="Proteomes" id="UP001378956">
    <property type="component" value="Unassembled WGS sequence"/>
</dbReference>
<proteinExistence type="predicted"/>
<organism evidence="1 2">
    <name type="scientific">Pedobacter panaciterrae</name>
    <dbReference type="NCBI Taxonomy" id="363849"/>
    <lineage>
        <taxon>Bacteria</taxon>
        <taxon>Pseudomonadati</taxon>
        <taxon>Bacteroidota</taxon>
        <taxon>Sphingobacteriia</taxon>
        <taxon>Sphingobacteriales</taxon>
        <taxon>Sphingobacteriaceae</taxon>
        <taxon>Pedobacter</taxon>
    </lineage>
</organism>
<dbReference type="EMBL" id="JBBEUB010000002">
    <property type="protein sequence ID" value="MEJ2902313.1"/>
    <property type="molecule type" value="Genomic_DNA"/>
</dbReference>
<dbReference type="RefSeq" id="WP_172662692.1">
    <property type="nucleotide sequence ID" value="NZ_JABMKW010000020.1"/>
</dbReference>
<protein>
    <submittedName>
        <fullName evidence="1">Uncharacterized protein</fullName>
    </submittedName>
</protein>
<name>A0ABU8NM71_9SPHI</name>
<keyword evidence="2" id="KW-1185">Reference proteome</keyword>
<sequence length="158" mass="18205">MKIALLLPCFILFSIGLKGQASKNEKYKPVNIDSLLKTPVILPKEGYSITNIQFTANYDKNLGAISGVHRHRFLMFQRQHPEVMWQFADDSGQFKVGDSSLYIPIGGEDRRLFNLIWDSWGDQFGPKVILHVQMLIGKFERYGITRDFIIRDIIMPTE</sequence>
<evidence type="ECO:0000313" key="1">
    <source>
        <dbReference type="EMBL" id="MEJ2902313.1"/>
    </source>
</evidence>
<evidence type="ECO:0000313" key="2">
    <source>
        <dbReference type="Proteomes" id="UP001378956"/>
    </source>
</evidence>
<reference evidence="1 2" key="1">
    <citation type="submission" date="2024-03" db="EMBL/GenBank/DDBJ databases">
        <title>Sequence of Lycoming College Course Isolates.</title>
        <authorList>
            <person name="Plotts O."/>
            <person name="Newman J."/>
        </authorList>
    </citation>
    <scope>NUCLEOTIDE SEQUENCE [LARGE SCALE GENOMIC DNA]</scope>
    <source>
        <strain evidence="1 2">CJB-3</strain>
    </source>
</reference>
<comment type="caution">
    <text evidence="1">The sequence shown here is derived from an EMBL/GenBank/DDBJ whole genome shotgun (WGS) entry which is preliminary data.</text>
</comment>